<dbReference type="SUPFAM" id="SSF48452">
    <property type="entry name" value="TPR-like"/>
    <property type="match status" value="1"/>
</dbReference>
<dbReference type="Gene3D" id="3.40.50.300">
    <property type="entry name" value="P-loop containing nucleotide triphosphate hydrolases"/>
    <property type="match status" value="1"/>
</dbReference>
<evidence type="ECO:0000259" key="4">
    <source>
        <dbReference type="PROSITE" id="PS51755"/>
    </source>
</evidence>
<feature type="DNA-binding region" description="OmpR/PhoB-type" evidence="3">
    <location>
        <begin position="5"/>
        <end position="98"/>
    </location>
</feature>
<keyword evidence="1 3" id="KW-0238">DNA-binding</keyword>
<dbReference type="PANTHER" id="PTHR47691">
    <property type="entry name" value="REGULATOR-RELATED"/>
    <property type="match status" value="1"/>
</dbReference>
<dbReference type="CDD" id="cd00383">
    <property type="entry name" value="trans_reg_C"/>
    <property type="match status" value="1"/>
</dbReference>
<keyword evidence="6" id="KW-1185">Reference proteome</keyword>
<gene>
    <name evidence="5" type="ORF">WKW82_18040</name>
</gene>
<organism evidence="5 6">
    <name type="scientific">Variovorax rhizosphaerae</name>
    <dbReference type="NCBI Taxonomy" id="1836200"/>
    <lineage>
        <taxon>Bacteria</taxon>
        <taxon>Pseudomonadati</taxon>
        <taxon>Pseudomonadota</taxon>
        <taxon>Betaproteobacteria</taxon>
        <taxon>Burkholderiales</taxon>
        <taxon>Comamonadaceae</taxon>
        <taxon>Variovorax</taxon>
    </lineage>
</organism>
<dbReference type="PRINTS" id="PR00364">
    <property type="entry name" value="DISEASERSIST"/>
</dbReference>
<dbReference type="RefSeq" id="WP_340343700.1">
    <property type="nucleotide sequence ID" value="NZ_JBBKZT010000008.1"/>
</dbReference>
<dbReference type="Pfam" id="PF00486">
    <property type="entry name" value="Trans_reg_C"/>
    <property type="match status" value="1"/>
</dbReference>
<dbReference type="InterPro" id="IPR036388">
    <property type="entry name" value="WH-like_DNA-bd_sf"/>
</dbReference>
<keyword evidence="2" id="KW-0802">TPR repeat</keyword>
<dbReference type="Pfam" id="PF25872">
    <property type="entry name" value="HTH_77"/>
    <property type="match status" value="1"/>
</dbReference>
<dbReference type="SUPFAM" id="SSF46894">
    <property type="entry name" value="C-terminal effector domain of the bipartite response regulators"/>
    <property type="match status" value="1"/>
</dbReference>
<evidence type="ECO:0000313" key="6">
    <source>
        <dbReference type="Proteomes" id="UP001385892"/>
    </source>
</evidence>
<dbReference type="InterPro" id="IPR016032">
    <property type="entry name" value="Sig_transdc_resp-reg_C-effctor"/>
</dbReference>
<dbReference type="Gene3D" id="1.10.10.10">
    <property type="entry name" value="Winged helix-like DNA-binding domain superfamily/Winged helix DNA-binding domain"/>
    <property type="match status" value="1"/>
</dbReference>
<dbReference type="Proteomes" id="UP001385892">
    <property type="component" value="Unassembled WGS sequence"/>
</dbReference>
<protein>
    <submittedName>
        <fullName evidence="5">Winged helix-turn-helix domain-containing protein</fullName>
    </submittedName>
</protein>
<dbReference type="EMBL" id="JBBKZT010000008">
    <property type="protein sequence ID" value="MEJ8848566.1"/>
    <property type="molecule type" value="Genomic_DNA"/>
</dbReference>
<feature type="repeat" description="TPR" evidence="2">
    <location>
        <begin position="724"/>
        <end position="757"/>
    </location>
</feature>
<evidence type="ECO:0000256" key="2">
    <source>
        <dbReference type="PROSITE-ProRule" id="PRU00339"/>
    </source>
</evidence>
<dbReference type="InterPro" id="IPR027417">
    <property type="entry name" value="P-loop_NTPase"/>
</dbReference>
<proteinExistence type="predicted"/>
<sequence>MNSTVQRFRFGRFEVRPAQRLLLADGEDANIGARAFDTLVALIERRDRVVSRDELFDLVWPGLVVEENNLRQQVAALRKVLGAAVVATVPGRGYRFAMVLDGETIAPPALAARTGLQHNLPLSPTALIGREAELATVLDLLAGTHLLTLVGAGGVGKTRFALEVADTVLGNFKDGVWFVALAPVADPSLVTRTVAGVLGVHEEPGRPLIDTLLDFLRHRELLIVLDNCEHVIDACAQWSDTVLRTSARTRTLATSREALGIDGERVWRMPSLRAAVPDAEPSPDELMDYPATRLFVQRATAASPAFRLISENAAAVALLCHQLDGIPLALELAAARVAAMRVEQVAERLRDRFGLLTRGNRTAPPRHQALRSLIDWSHDLLTEPERALLRRLSVFAGGWTLEAAEATCSGDGLAIEDILDLLTQLVEKSLVAFDDPSSGPRYRMLETIRQYGLEKLLASGEAAALRRRHLQHFVGFAEAIRSKLVGLEERQWNARAESELDNLRAALTCSLEPGHAELGLRLVNALHGFWYHNLHWKEIIGWIERLSMQAGEDGSAALQRAHSLYVAGMLLSNFDPPAARRHFEECLATSRALDSDSGVAWALTGLAYVDSRKRDPATAELFTESLRIGRGIQDPWEQAMLTIQCLICHAGYEMLMGRDDAVEAMVRDCEAANARLGHSRRYSGHCHALLGKVASRRGQHERAGKLLAESLALYRAIDAKFDIAGSLVQLGYLALHQGDAIRALELFRESLSLHRNYPTSRWITSGLANLLIAYVACEQWTIAARLAGALNGTRAEGAPAVVLPELSGRVQRAYEAAFLRIRAALGDSAFKHECNAGAQITREQAIELALTKSQLT</sequence>
<dbReference type="InterPro" id="IPR058852">
    <property type="entry name" value="HTH_77"/>
</dbReference>
<name>A0ABU8WM71_9BURK</name>
<evidence type="ECO:0000313" key="5">
    <source>
        <dbReference type="EMBL" id="MEJ8848566.1"/>
    </source>
</evidence>
<dbReference type="SMART" id="SM00862">
    <property type="entry name" value="Trans_reg_C"/>
    <property type="match status" value="1"/>
</dbReference>
<dbReference type="InterPro" id="IPR011990">
    <property type="entry name" value="TPR-like_helical_dom_sf"/>
</dbReference>
<dbReference type="Gene3D" id="1.25.40.10">
    <property type="entry name" value="Tetratricopeptide repeat domain"/>
    <property type="match status" value="2"/>
</dbReference>
<dbReference type="PROSITE" id="PS51755">
    <property type="entry name" value="OMPR_PHOB"/>
    <property type="match status" value="1"/>
</dbReference>
<dbReference type="InterPro" id="IPR001867">
    <property type="entry name" value="OmpR/PhoB-type_DNA-bd"/>
</dbReference>
<evidence type="ECO:0000256" key="3">
    <source>
        <dbReference type="PROSITE-ProRule" id="PRU01091"/>
    </source>
</evidence>
<accession>A0ABU8WM71</accession>
<dbReference type="PROSITE" id="PS50005">
    <property type="entry name" value="TPR"/>
    <property type="match status" value="1"/>
</dbReference>
<dbReference type="SUPFAM" id="SSF52540">
    <property type="entry name" value="P-loop containing nucleoside triphosphate hydrolases"/>
    <property type="match status" value="1"/>
</dbReference>
<evidence type="ECO:0000256" key="1">
    <source>
        <dbReference type="ARBA" id="ARBA00023125"/>
    </source>
</evidence>
<dbReference type="InterPro" id="IPR019734">
    <property type="entry name" value="TPR_rpt"/>
</dbReference>
<dbReference type="PANTHER" id="PTHR47691:SF3">
    <property type="entry name" value="HTH-TYPE TRANSCRIPTIONAL REGULATOR RV0890C-RELATED"/>
    <property type="match status" value="1"/>
</dbReference>
<comment type="caution">
    <text evidence="5">The sequence shown here is derived from an EMBL/GenBank/DDBJ whole genome shotgun (WGS) entry which is preliminary data.</text>
</comment>
<feature type="domain" description="OmpR/PhoB-type" evidence="4">
    <location>
        <begin position="5"/>
        <end position="98"/>
    </location>
</feature>
<reference evidence="5 6" key="1">
    <citation type="submission" date="2024-03" db="EMBL/GenBank/DDBJ databases">
        <title>Novel species of the genus Variovorax.</title>
        <authorList>
            <person name="Liu Q."/>
            <person name="Xin Y.-H."/>
        </authorList>
    </citation>
    <scope>NUCLEOTIDE SEQUENCE [LARGE SCALE GENOMIC DNA]</scope>
    <source>
        <strain evidence="5 6">KACC 18900</strain>
    </source>
</reference>